<feature type="compositionally biased region" description="Basic and acidic residues" evidence="1">
    <location>
        <begin position="51"/>
        <end position="72"/>
    </location>
</feature>
<comment type="caution">
    <text evidence="2">The sequence shown here is derived from an EMBL/GenBank/DDBJ whole genome shotgun (WGS) entry which is preliminary data.</text>
</comment>
<accession>A0AAV7LUV4</accession>
<organism evidence="2 3">
    <name type="scientific">Pleurodeles waltl</name>
    <name type="common">Iberian ribbed newt</name>
    <dbReference type="NCBI Taxonomy" id="8319"/>
    <lineage>
        <taxon>Eukaryota</taxon>
        <taxon>Metazoa</taxon>
        <taxon>Chordata</taxon>
        <taxon>Craniata</taxon>
        <taxon>Vertebrata</taxon>
        <taxon>Euteleostomi</taxon>
        <taxon>Amphibia</taxon>
        <taxon>Batrachia</taxon>
        <taxon>Caudata</taxon>
        <taxon>Salamandroidea</taxon>
        <taxon>Salamandridae</taxon>
        <taxon>Pleurodelinae</taxon>
        <taxon>Pleurodeles</taxon>
    </lineage>
</organism>
<dbReference type="AlphaFoldDB" id="A0AAV7LUV4"/>
<dbReference type="EMBL" id="JANPWB010000015">
    <property type="protein sequence ID" value="KAJ1092608.1"/>
    <property type="molecule type" value="Genomic_DNA"/>
</dbReference>
<feature type="compositionally biased region" description="Low complexity" evidence="1">
    <location>
        <begin position="91"/>
        <end position="109"/>
    </location>
</feature>
<evidence type="ECO:0000313" key="3">
    <source>
        <dbReference type="Proteomes" id="UP001066276"/>
    </source>
</evidence>
<evidence type="ECO:0000256" key="1">
    <source>
        <dbReference type="SAM" id="MobiDB-lite"/>
    </source>
</evidence>
<keyword evidence="3" id="KW-1185">Reference proteome</keyword>
<reference evidence="2" key="1">
    <citation type="journal article" date="2022" name="bioRxiv">
        <title>Sequencing and chromosome-scale assembly of the giantPleurodeles waltlgenome.</title>
        <authorList>
            <person name="Brown T."/>
            <person name="Elewa A."/>
            <person name="Iarovenko S."/>
            <person name="Subramanian E."/>
            <person name="Araus A.J."/>
            <person name="Petzold A."/>
            <person name="Susuki M."/>
            <person name="Suzuki K.-i.T."/>
            <person name="Hayashi T."/>
            <person name="Toyoda A."/>
            <person name="Oliveira C."/>
            <person name="Osipova E."/>
            <person name="Leigh N.D."/>
            <person name="Simon A."/>
            <person name="Yun M.H."/>
        </authorList>
    </citation>
    <scope>NUCLEOTIDE SEQUENCE</scope>
    <source>
        <strain evidence="2">20211129_DDA</strain>
        <tissue evidence="2">Liver</tissue>
    </source>
</reference>
<evidence type="ECO:0000313" key="2">
    <source>
        <dbReference type="EMBL" id="KAJ1092608.1"/>
    </source>
</evidence>
<dbReference type="Proteomes" id="UP001066276">
    <property type="component" value="Chromosome 11"/>
</dbReference>
<name>A0AAV7LUV4_PLEWA</name>
<protein>
    <submittedName>
        <fullName evidence="2">Uncharacterized protein</fullName>
    </submittedName>
</protein>
<proteinExistence type="predicted"/>
<feature type="region of interest" description="Disordered" evidence="1">
    <location>
        <begin position="40"/>
        <end position="111"/>
    </location>
</feature>
<feature type="region of interest" description="Disordered" evidence="1">
    <location>
        <begin position="1"/>
        <end position="26"/>
    </location>
</feature>
<gene>
    <name evidence="2" type="ORF">NDU88_005718</name>
</gene>
<sequence length="211" mass="22801">MATRRKERGSPISKEGLQAQRSEDLTGVEAASNTIATLGTEAVQNMPAKLKGGDKEIEKDLKPSDWAKDSGDKFYSLTEESDLSSGEHNLSESGSSISSKIGNISSSNEPTVRQLQRKCTKTQPGPQEGTEFSTLSGSKTLKWDYSGIRLTDAPTTNGRQMANNNMEGSTGGPISRISRLLVLLVLILGCCNRYTTQLKNFKQRLGSKIAA</sequence>